<dbReference type="Proteomes" id="UP001642409">
    <property type="component" value="Unassembled WGS sequence"/>
</dbReference>
<protein>
    <recommendedName>
        <fullName evidence="3">Beige/BEACH domain-containing protein</fullName>
    </recommendedName>
</protein>
<evidence type="ECO:0000313" key="1">
    <source>
        <dbReference type="EMBL" id="CAL6005570.1"/>
    </source>
</evidence>
<evidence type="ECO:0008006" key="3">
    <source>
        <dbReference type="Google" id="ProtNLM"/>
    </source>
</evidence>
<dbReference type="EMBL" id="CAXDID020000051">
    <property type="protein sequence ID" value="CAL6005570.1"/>
    <property type="molecule type" value="Genomic_DNA"/>
</dbReference>
<proteinExistence type="predicted"/>
<reference evidence="1 2" key="1">
    <citation type="submission" date="2024-07" db="EMBL/GenBank/DDBJ databases">
        <authorList>
            <person name="Akdeniz Z."/>
        </authorList>
    </citation>
    <scope>NUCLEOTIDE SEQUENCE [LARGE SCALE GENOMIC DNA]</scope>
</reference>
<keyword evidence="2" id="KW-1185">Reference proteome</keyword>
<gene>
    <name evidence="1" type="ORF">HINF_LOCUS19496</name>
</gene>
<dbReference type="SUPFAM" id="SSF81837">
    <property type="entry name" value="BEACH domain"/>
    <property type="match status" value="1"/>
</dbReference>
<accession>A0ABP1I279</accession>
<dbReference type="Gene3D" id="1.10.1540.10">
    <property type="entry name" value="BEACH domain"/>
    <property type="match status" value="1"/>
</dbReference>
<comment type="caution">
    <text evidence="1">The sequence shown here is derived from an EMBL/GenBank/DDBJ whole genome shotgun (WGS) entry which is preliminary data.</text>
</comment>
<organism evidence="1 2">
    <name type="scientific">Hexamita inflata</name>
    <dbReference type="NCBI Taxonomy" id="28002"/>
    <lineage>
        <taxon>Eukaryota</taxon>
        <taxon>Metamonada</taxon>
        <taxon>Diplomonadida</taxon>
        <taxon>Hexamitidae</taxon>
        <taxon>Hexamitinae</taxon>
        <taxon>Hexamita</taxon>
    </lineage>
</organism>
<evidence type="ECO:0000313" key="2">
    <source>
        <dbReference type="Proteomes" id="UP001642409"/>
    </source>
</evidence>
<name>A0ABP1I279_9EUKA</name>
<sequence length="2207" mass="259197">MSIDPSTFTPAYIQQQINKQTQLDAQDVNILLQFIMERMQEPSNAELVCQCLNLVQLQPNFTEHLALLFGHVTELTPKTVISYLFISLKNQQRSLYQEAIASRASYLFEYEEFYEAVGDYSDFKFVNQILIQNEKVIIQAERSIKILYCLQISKGLQYKQQIEVFQRVFKIPEDNFQLQTGDSSADQFVYKEPQQAVPEPILLKYIQNQIQFSDSRQKHKLNLASNLIYDSCKIYLENNQMCSAHGRNFLQMICPFQLIIDTDFLLLLHAFTPLEIVQTISYVIENITDQVMAPEYQSLLFIVFSKFGYFYGEIQPDNEDWGTLEVDPNQKMENYVNTIPLRRICKTEIDQNMVKNYCLKILLQMLEKTYTEQSEAADNKQIAVLYFLSISCQLLINRPSFQIFIIEFLCSFGMFTKNLKDEQQRKQAQMHLVENQILDVLIAHLKYTSQTKCDNLKHIQVVEVCNEQIIQYLCWIVSEFNEQTKVLLEQKIIQQVCRIRKNQDREYLYLLRFIFKHVTQKQQYLIIQNLDHDIIDDLIISICEEGVDQIAVAFFLNILENKINITHSLLKISRYCTIPIYYIEQFYQLYQKTENLQIVAANPDGKTHFGNCNKQSFVFHQIPLIEKILMNNDQYISQICKVFLQWQNVSQLATITDQLYDYVFNLQGDKILEEDSNEYKIFELIISASIFKPLWLQKFLDKYPQQFDQIIHFVGESIQNFRYFSSIGILSGEIIANWQQPQFEILNSQIDIHLFVSGVTETQTLCTIFLDNNKSIIIKYDHYDIIIQFESQLISLPTQLSGNQHFIDILFVFNQNYIMIDNQKLTIQPILKGKIKKIEISNFDRRIVALIQQFQIKQDNLVFDLNPFNPLYLDSDITALNVKQQMLQSYQTLYNGLNDIIIKYFYKCTNMSLSIIRSFKEMGVKFSKQLKICIETGLNQQSTTTSDINNFIALCYQDQSLFQSFVEDCNKYLSLGIAEIEHLFDIGISSVFHQHKIQTIKSIEEIMLTVACIFTQELDFEQQKSVNLSRLNNFVNKLLYQLQNVIKIQANNDLTTYLISRPIPSLQLMTIINFVIQNGSDLYLGFDFNLLFTESTNTRIKEVFAMFYENQCSQISLNSLLSSSLQNRLKNSFITQLLTFTLIVVINHEKTSPVQQFSVSNLLKHVYEQLALNQKIVDLTDFILISLICQHIEPNELTKHIELNTTQIGIYILANFSLYSTDQGVLKDMLSIISSSKEAPYTPFLMRLIVKVSSRELNSVNQFLVCNILSKLVELSYQNHIEQSLLFGQIVYQIFKPLEVSLKEVTSRLALGIKFNSKVISPILPMILYTENNNVYVRKQLLERQINIQLQSAISSLGMQKGENFMEFNDIFAEIYTNSNEQILFETAVEFAKKEINRIDKIIDMIDKTDQIVRLFVFMEGVQAGNRQCHLIKYIKPLLSNQFYKMFNSLFSNKNQMNSRIQITNAFNHQRKYYTKTELFFKLNDYYEGFRIRIIYHMLIQLDGKEFFDYLNFNMPSKSKLSAKLSQNIFDGHDEDIQLAQIDPKKELRIQFDELQFIQQLFIVILSAYNQKTLQKDKTILSAYIFRFSKLYAKHLNCIAMVNIQSFVSDIQKMTQCSQLNQYLENNEIIQQMSEGIIEILQSLKWDFRDYIDQRKFNINENSSLFTIQTPSNTYNSMIIYQQTLDLRIVKQLCVQQQFDMLPQFNIVETVNIKDVFKQSQRARILAFQDLYIITDKVNIIEKTQIIRAKYMENNKILVQSSQRLFVIELDQPYYPLSQFLMGILDEKVMIPFDQLNQLMNKSEFTNLQLLFHFNKCAATKQNIFPRLNYGTWSIDLQILSNIQKLGEPCGDQRAQLYNYTKEKLVSDAENTLNDNNIRDLRYHVEHGTREQFQLYVNEANTSITEFILPDVFQQVSETEIIQLADYFEQLESVYVNSNIHHWLDLVFGIKKQLPVNAKVSVNKVQQIFIDKCPERVSLKQKQTKIFRNAYQNYMVIGKNIFCKSNNGWVYYNLQSDDQLTLKSKIEPQQIFETNNKLYYIKLSSVNTVQIRDIITDKIHNQFRVNEPIIKVVHSKEHSFLISSQNIYIYKTNNLISFDKSYFEYLISIQNVEYIEEYEYDQNYFFIQCSDSCNIYLHGSLIFSTTERMNPSNLYISKYQKPKFANNLLFDLRELLIQSFIEKAKNQSDAFVVTGKFWIRGVKLMWK</sequence>
<dbReference type="InterPro" id="IPR036372">
    <property type="entry name" value="BEACH_dom_sf"/>
</dbReference>